<dbReference type="Proteomes" id="UP000252519">
    <property type="component" value="Unassembled WGS sequence"/>
</dbReference>
<evidence type="ECO:0000256" key="1">
    <source>
        <dbReference type="SAM" id="Phobius"/>
    </source>
</evidence>
<evidence type="ECO:0000313" key="3">
    <source>
        <dbReference type="Proteomes" id="UP000252519"/>
    </source>
</evidence>
<gene>
    <name evidence="2" type="ORF">ANCCAN_03112</name>
</gene>
<protein>
    <submittedName>
        <fullName evidence="2">Uncharacterized protein</fullName>
    </submittedName>
</protein>
<keyword evidence="1" id="KW-0812">Transmembrane</keyword>
<dbReference type="EMBL" id="JOJR01000020">
    <property type="protein sequence ID" value="RCN50727.1"/>
    <property type="molecule type" value="Genomic_DNA"/>
</dbReference>
<proteinExistence type="predicted"/>
<organism evidence="2 3">
    <name type="scientific">Ancylostoma caninum</name>
    <name type="common">Dog hookworm</name>
    <dbReference type="NCBI Taxonomy" id="29170"/>
    <lineage>
        <taxon>Eukaryota</taxon>
        <taxon>Metazoa</taxon>
        <taxon>Ecdysozoa</taxon>
        <taxon>Nematoda</taxon>
        <taxon>Chromadorea</taxon>
        <taxon>Rhabditida</taxon>
        <taxon>Rhabditina</taxon>
        <taxon>Rhabditomorpha</taxon>
        <taxon>Strongyloidea</taxon>
        <taxon>Ancylostomatidae</taxon>
        <taxon>Ancylostomatinae</taxon>
        <taxon>Ancylostoma</taxon>
    </lineage>
</organism>
<comment type="caution">
    <text evidence="2">The sequence shown here is derived from an EMBL/GenBank/DDBJ whole genome shotgun (WGS) entry which is preliminary data.</text>
</comment>
<keyword evidence="1" id="KW-1133">Transmembrane helix</keyword>
<reference evidence="2 3" key="1">
    <citation type="submission" date="2014-10" db="EMBL/GenBank/DDBJ databases">
        <title>Draft genome of the hookworm Ancylostoma caninum.</title>
        <authorList>
            <person name="Mitreva M."/>
        </authorList>
    </citation>
    <scope>NUCLEOTIDE SEQUENCE [LARGE SCALE GENOMIC DNA]</scope>
    <source>
        <strain evidence="2 3">Baltimore</strain>
    </source>
</reference>
<keyword evidence="3" id="KW-1185">Reference proteome</keyword>
<name>A0A368H643_ANCCA</name>
<keyword evidence="1" id="KW-0472">Membrane</keyword>
<sequence>MSVVDRGNCAFRCRERGVCLLIDGVFHCACDDEADDCGESIRSSTAIIEVGAVSPDWWRVPLDCIIVATVLLAVVIWLVFRCCHGRRSASGVIRLVSHIPLESDGLAAPNAPVMEEIPL</sequence>
<dbReference type="AlphaFoldDB" id="A0A368H643"/>
<feature type="transmembrane region" description="Helical" evidence="1">
    <location>
        <begin position="60"/>
        <end position="80"/>
    </location>
</feature>
<evidence type="ECO:0000313" key="2">
    <source>
        <dbReference type="EMBL" id="RCN50727.1"/>
    </source>
</evidence>
<accession>A0A368H643</accession>